<dbReference type="Pfam" id="PF06985">
    <property type="entry name" value="HET"/>
    <property type="match status" value="1"/>
</dbReference>
<dbReference type="OrthoDB" id="2157530at2759"/>
<evidence type="ECO:0000313" key="2">
    <source>
        <dbReference type="EMBL" id="PMD36830.1"/>
    </source>
</evidence>
<dbReference type="Proteomes" id="UP000235786">
    <property type="component" value="Unassembled WGS sequence"/>
</dbReference>
<evidence type="ECO:0000259" key="1">
    <source>
        <dbReference type="Pfam" id="PF06985"/>
    </source>
</evidence>
<dbReference type="AlphaFoldDB" id="A0A2J6RE83"/>
<dbReference type="EMBL" id="KZ613950">
    <property type="protein sequence ID" value="PMD36830.1"/>
    <property type="molecule type" value="Genomic_DNA"/>
</dbReference>
<dbReference type="InterPro" id="IPR010730">
    <property type="entry name" value="HET"/>
</dbReference>
<dbReference type="PANTHER" id="PTHR24148">
    <property type="entry name" value="ANKYRIN REPEAT DOMAIN-CONTAINING PROTEIN 39 HOMOLOG-RELATED"/>
    <property type="match status" value="1"/>
</dbReference>
<gene>
    <name evidence="2" type="ORF">L207DRAFT_568999</name>
</gene>
<name>A0A2J6RE83_HYAVF</name>
<keyword evidence="3" id="KW-1185">Reference proteome</keyword>
<dbReference type="PANTHER" id="PTHR24148:SF81">
    <property type="entry name" value="HETEROKARYON INCOMPATIBILITY DOMAIN-CONTAINING PROTEIN"/>
    <property type="match status" value="1"/>
</dbReference>
<evidence type="ECO:0000313" key="3">
    <source>
        <dbReference type="Proteomes" id="UP000235786"/>
    </source>
</evidence>
<dbReference type="InterPro" id="IPR052895">
    <property type="entry name" value="HetReg/Transcr_Mod"/>
</dbReference>
<feature type="domain" description="Heterokaryon incompatibility" evidence="1">
    <location>
        <begin position="159"/>
        <end position="308"/>
    </location>
</feature>
<reference evidence="2 3" key="1">
    <citation type="submission" date="2016-04" db="EMBL/GenBank/DDBJ databases">
        <title>A degradative enzymes factory behind the ericoid mycorrhizal symbiosis.</title>
        <authorList>
            <consortium name="DOE Joint Genome Institute"/>
            <person name="Martino E."/>
            <person name="Morin E."/>
            <person name="Grelet G."/>
            <person name="Kuo A."/>
            <person name="Kohler A."/>
            <person name="Daghino S."/>
            <person name="Barry K."/>
            <person name="Choi C."/>
            <person name="Cichocki N."/>
            <person name="Clum A."/>
            <person name="Copeland A."/>
            <person name="Hainaut M."/>
            <person name="Haridas S."/>
            <person name="Labutti K."/>
            <person name="Lindquist E."/>
            <person name="Lipzen A."/>
            <person name="Khouja H.-R."/>
            <person name="Murat C."/>
            <person name="Ohm R."/>
            <person name="Olson A."/>
            <person name="Spatafora J."/>
            <person name="Veneault-Fourrey C."/>
            <person name="Henrissat B."/>
            <person name="Grigoriev I."/>
            <person name="Martin F."/>
            <person name="Perotto S."/>
        </authorList>
    </citation>
    <scope>NUCLEOTIDE SEQUENCE [LARGE SCALE GENOMIC DNA]</scope>
    <source>
        <strain evidence="2 3">F</strain>
    </source>
</reference>
<protein>
    <submittedName>
        <fullName evidence="2">HET-domain-containing protein</fullName>
    </submittedName>
</protein>
<sequence length="908" mass="103093">MSRWHEKYCQSPDVYITDGSAPRCRGCGGSAATVLQGVEQGASSSFPAPPLDEPYGKMNLTWPSAVRYVRVQPDGKTVEVERPSRQDEGQAIQPVTTSIVPKHGKSEPQITTQMSPIYGRALAPDEFRSICLSAVQNESTSHLLHMNLEVHQDDNCPDYEAISYTWGGEDNESSLCQPIYIGEYWDILLQTKNCWAMLRYLRPTRGIRLIWVDAICINQNDTVERGSQVAKMGQIYSQCSQVVVWLGSDLVLQKAGVYPRRYRLSELGHSVSPRLPSQDEGQGSPQHILDITSLLERRYFSRVWVIQELILAPRIILPIGNMIFWADAATLKYRERGTDLSLQRTTAPWFEHLARGSLQVAGLPELMALTSKSQATDDRDRLFGVLGLYKKKEGEFALRPDYSLSLQHVSVGFFAHCIINQQKFQLLSKATGVTQGRSSLTWMPEWKSRNSWEEIFLNFHEVYEQPEVDSVRLTAEALLNKYSSNVIGLLSQDYTLVYFTRERLFSRPIQEGTERNSYFYKETVHNKRPWNRSVFVDADTGALGLDLVRLCSIIDRPRLVSKLGVSQSRGLPLSLYGFQPKAISQGTSPYHFIASALELDKVIKQNDEVFILHPAPLQTLVYLVLRPTSDEHYFKLVAYCSFLFLGTNYGENTMEYLKNTHTVGLGLLHGTVAEDIDVISTELDVLLKDLLSSPSTAHPFRLLADNESIKDNTLWSLLPLFIASMGTIKTSRLEDIENHYSKTLRSYLNLIDQRWRPQILGSFFHITFNSIIWQEIWDASQSEFLSDAVVWEYLSTWKTWKKLERSNARINSSSAPGIPFIANQAHEVTIRCNIDQLHNRIQFLAPRPLLDLYKAGLLGVSDSDVEARLRAGPVEEDFHTRSPFRDEDLQQFLARNGIDGRACQVHIV</sequence>
<proteinExistence type="predicted"/>
<dbReference type="STRING" id="1149755.A0A2J6RE83"/>
<organism evidence="2 3">
    <name type="scientific">Hyaloscypha variabilis (strain UAMH 11265 / GT02V1 / F)</name>
    <name type="common">Meliniomyces variabilis</name>
    <dbReference type="NCBI Taxonomy" id="1149755"/>
    <lineage>
        <taxon>Eukaryota</taxon>
        <taxon>Fungi</taxon>
        <taxon>Dikarya</taxon>
        <taxon>Ascomycota</taxon>
        <taxon>Pezizomycotina</taxon>
        <taxon>Leotiomycetes</taxon>
        <taxon>Helotiales</taxon>
        <taxon>Hyaloscyphaceae</taxon>
        <taxon>Hyaloscypha</taxon>
        <taxon>Hyaloscypha variabilis</taxon>
    </lineage>
</organism>
<accession>A0A2J6RE83</accession>